<evidence type="ECO:0000313" key="2">
    <source>
        <dbReference type="EMBL" id="RXK02853.1"/>
    </source>
</evidence>
<accession>A0A4Q1AQL8</accession>
<keyword evidence="3" id="KW-1185">Reference proteome</keyword>
<dbReference type="InterPro" id="IPR050266">
    <property type="entry name" value="AB_hydrolase_sf"/>
</dbReference>
<dbReference type="Pfam" id="PF12146">
    <property type="entry name" value="Hydrolase_4"/>
    <property type="match status" value="1"/>
</dbReference>
<dbReference type="Proteomes" id="UP000289758">
    <property type="component" value="Unassembled WGS sequence"/>
</dbReference>
<proteinExistence type="predicted"/>
<keyword evidence="2" id="KW-0378">Hydrolase</keyword>
<gene>
    <name evidence="2" type="ORF">CRV07_13275</name>
</gene>
<reference evidence="2 3" key="1">
    <citation type="submission" date="2017-10" db="EMBL/GenBank/DDBJ databases">
        <title>Genomics of the genus Arcobacter.</title>
        <authorList>
            <person name="Perez-Cataluna A."/>
            <person name="Figueras M.J."/>
        </authorList>
    </citation>
    <scope>NUCLEOTIDE SEQUENCE [LARGE SCALE GENOMIC DNA]</scope>
    <source>
        <strain evidence="2 3">CECT 8441</strain>
    </source>
</reference>
<dbReference type="Gene3D" id="3.40.50.1820">
    <property type="entry name" value="alpha/beta hydrolase"/>
    <property type="match status" value="1"/>
</dbReference>
<comment type="caution">
    <text evidence="2">The sequence shown here is derived from an EMBL/GenBank/DDBJ whole genome shotgun (WGS) entry which is preliminary data.</text>
</comment>
<feature type="domain" description="Serine aminopeptidase S33" evidence="1">
    <location>
        <begin position="13"/>
        <end position="237"/>
    </location>
</feature>
<dbReference type="InterPro" id="IPR022742">
    <property type="entry name" value="Hydrolase_4"/>
</dbReference>
<organism evidence="2 3">
    <name type="scientific">Halarcobacter ebronensis</name>
    <dbReference type="NCBI Taxonomy" id="1462615"/>
    <lineage>
        <taxon>Bacteria</taxon>
        <taxon>Pseudomonadati</taxon>
        <taxon>Campylobacterota</taxon>
        <taxon>Epsilonproteobacteria</taxon>
        <taxon>Campylobacterales</taxon>
        <taxon>Arcobacteraceae</taxon>
        <taxon>Halarcobacter</taxon>
    </lineage>
</organism>
<dbReference type="AlphaFoldDB" id="A0A4Q1AQL8"/>
<evidence type="ECO:0000313" key="3">
    <source>
        <dbReference type="Proteomes" id="UP000289758"/>
    </source>
</evidence>
<dbReference type="PANTHER" id="PTHR43798">
    <property type="entry name" value="MONOACYLGLYCEROL LIPASE"/>
    <property type="match status" value="1"/>
</dbReference>
<dbReference type="OrthoDB" id="9780765at2"/>
<sequence length="251" mass="29049">MSSLGYKTIGKGKNYIIFLHELMGDCRNYEPIFNYLDQEIFTCLFVDLRGYGLSKEIHGEYNCLEASNDVKDLITSLNITTYSLVGHSMSTLIAQKIALIDIRVKKLILITPIPAFGIKMNHYAKEALLNQMQENSNKIEQIVEDSSKRYNNSWKNYRIKMAYSSSTLEARVGYMKMYLNVDFQEEAQEKIDIAIKIIVGKHDFPVFAYNQVNKNFSKYKDVEIIECNEAGHYPMIETPIFFASHIEKWCL</sequence>
<dbReference type="SUPFAM" id="SSF53474">
    <property type="entry name" value="alpha/beta-Hydrolases"/>
    <property type="match status" value="1"/>
</dbReference>
<dbReference type="EMBL" id="PDKK01000014">
    <property type="protein sequence ID" value="RXK02853.1"/>
    <property type="molecule type" value="Genomic_DNA"/>
</dbReference>
<dbReference type="RefSeq" id="WP_129088116.1">
    <property type="nucleotide sequence ID" value="NZ_CP053836.1"/>
</dbReference>
<dbReference type="GO" id="GO:0016787">
    <property type="term" value="F:hydrolase activity"/>
    <property type="evidence" value="ECO:0007669"/>
    <property type="project" value="UniProtKB-KW"/>
</dbReference>
<protein>
    <submittedName>
        <fullName evidence="2">Alpha/beta hydrolase</fullName>
    </submittedName>
</protein>
<dbReference type="InterPro" id="IPR029058">
    <property type="entry name" value="AB_hydrolase_fold"/>
</dbReference>
<evidence type="ECO:0000259" key="1">
    <source>
        <dbReference type="Pfam" id="PF12146"/>
    </source>
</evidence>
<name>A0A4Q1AQL8_9BACT</name>